<dbReference type="AlphaFoldDB" id="A0A3S0JIC6"/>
<gene>
    <name evidence="2" type="ORF">EKG35_17425</name>
</gene>
<dbReference type="EMBL" id="RXNR01000073">
    <property type="protein sequence ID" value="RTQ88792.1"/>
    <property type="molecule type" value="Genomic_DNA"/>
</dbReference>
<organism evidence="2 3">
    <name type="scientific">Lysinibacillus telephonicus</name>
    <dbReference type="NCBI Taxonomy" id="1714840"/>
    <lineage>
        <taxon>Bacteria</taxon>
        <taxon>Bacillati</taxon>
        <taxon>Bacillota</taxon>
        <taxon>Bacilli</taxon>
        <taxon>Bacillales</taxon>
        <taxon>Bacillaceae</taxon>
        <taxon>Lysinibacillus</taxon>
    </lineage>
</organism>
<sequence>MKTTRVQSTPSSIFRNSKQYLQSNELFYRAMEEGAFQQSSKRKNERKQKKTQQNNNQNQQKVVRSNSNNLVVKGLQFDGDSVAEVCNSLLEHSVKITTARSKISRNSTYRTSI</sequence>
<evidence type="ECO:0000256" key="1">
    <source>
        <dbReference type="SAM" id="MobiDB-lite"/>
    </source>
</evidence>
<accession>A0A3S0JIC6</accession>
<feature type="compositionally biased region" description="Basic residues" evidence="1">
    <location>
        <begin position="40"/>
        <end position="50"/>
    </location>
</feature>
<keyword evidence="3" id="KW-1185">Reference proteome</keyword>
<name>A0A3S0JIC6_9BACI</name>
<reference evidence="2 3" key="1">
    <citation type="submission" date="2018-12" db="EMBL/GenBank/DDBJ databases">
        <authorList>
            <person name="Yu L."/>
        </authorList>
    </citation>
    <scope>NUCLEOTIDE SEQUENCE [LARGE SCALE GENOMIC DNA]</scope>
    <source>
        <strain evidence="2 3">S5H2222</strain>
    </source>
</reference>
<feature type="region of interest" description="Disordered" evidence="1">
    <location>
        <begin position="32"/>
        <end position="66"/>
    </location>
</feature>
<dbReference type="Proteomes" id="UP000276349">
    <property type="component" value="Unassembled WGS sequence"/>
</dbReference>
<proteinExistence type="predicted"/>
<comment type="caution">
    <text evidence="2">The sequence shown here is derived from an EMBL/GenBank/DDBJ whole genome shotgun (WGS) entry which is preliminary data.</text>
</comment>
<dbReference type="OrthoDB" id="2739792at2"/>
<evidence type="ECO:0000313" key="2">
    <source>
        <dbReference type="EMBL" id="RTQ88792.1"/>
    </source>
</evidence>
<protein>
    <submittedName>
        <fullName evidence="2">Uncharacterized protein</fullName>
    </submittedName>
</protein>
<evidence type="ECO:0000313" key="3">
    <source>
        <dbReference type="Proteomes" id="UP000276349"/>
    </source>
</evidence>
<dbReference type="RefSeq" id="WP_126295825.1">
    <property type="nucleotide sequence ID" value="NZ_CP155468.1"/>
</dbReference>
<feature type="compositionally biased region" description="Low complexity" evidence="1">
    <location>
        <begin position="51"/>
        <end position="66"/>
    </location>
</feature>